<evidence type="ECO:0000259" key="3">
    <source>
        <dbReference type="PROSITE" id="PS50405"/>
    </source>
</evidence>
<dbReference type="PANTHER" id="PTHR31212">
    <property type="entry name" value="ALPHA-KETOGLUTARATE-DEPENDENT DIOXYGENASE ALKB HOMOLOG 3"/>
    <property type="match status" value="1"/>
</dbReference>
<comment type="similarity">
    <text evidence="1">Belongs to the isochorismatase family.</text>
</comment>
<dbReference type="PROSITE" id="PS50405">
    <property type="entry name" value="GST_CTER"/>
    <property type="match status" value="1"/>
</dbReference>
<gene>
    <name evidence="5" type="ORF">OHK93_000688</name>
</gene>
<dbReference type="GO" id="GO:0051213">
    <property type="term" value="F:dioxygenase activity"/>
    <property type="evidence" value="ECO:0007669"/>
    <property type="project" value="InterPro"/>
</dbReference>
<dbReference type="Gene3D" id="1.20.1050.130">
    <property type="match status" value="1"/>
</dbReference>
<dbReference type="SUPFAM" id="SSF47616">
    <property type="entry name" value="GST C-terminal domain-like"/>
    <property type="match status" value="1"/>
</dbReference>
<dbReference type="GO" id="GO:0006307">
    <property type="term" value="P:DNA alkylation repair"/>
    <property type="evidence" value="ECO:0007669"/>
    <property type="project" value="InterPro"/>
</dbReference>
<dbReference type="InterPro" id="IPR037151">
    <property type="entry name" value="AlkB-like_sf"/>
</dbReference>
<dbReference type="Pfam" id="PF13532">
    <property type="entry name" value="2OG-FeII_Oxy_2"/>
    <property type="match status" value="1"/>
</dbReference>
<feature type="domain" description="GST C-terminal" evidence="3">
    <location>
        <begin position="787"/>
        <end position="919"/>
    </location>
</feature>
<evidence type="ECO:0000313" key="6">
    <source>
        <dbReference type="Proteomes" id="UP001161017"/>
    </source>
</evidence>
<reference evidence="5" key="1">
    <citation type="journal article" date="2023" name="Genome Biol. Evol.">
        <title>First Whole Genome Sequence and Flow Cytometry Genome Size Data for the Lichen-Forming Fungus Ramalina farinacea (Ascomycota).</title>
        <authorList>
            <person name="Llewellyn T."/>
            <person name="Mian S."/>
            <person name="Hill R."/>
            <person name="Leitch I.J."/>
            <person name="Gaya E."/>
        </authorList>
    </citation>
    <scope>NUCLEOTIDE SEQUENCE</scope>
    <source>
        <strain evidence="5">LIQ254RAFAR</strain>
    </source>
</reference>
<dbReference type="InterPro" id="IPR036282">
    <property type="entry name" value="Glutathione-S-Trfase_C_sf"/>
</dbReference>
<dbReference type="InterPro" id="IPR036380">
    <property type="entry name" value="Isochorismatase-like_sf"/>
</dbReference>
<dbReference type="InterPro" id="IPR000868">
    <property type="entry name" value="Isochorismatase-like_dom"/>
</dbReference>
<dbReference type="InterPro" id="IPR057088">
    <property type="entry name" value="GLRG_09195_Thiored"/>
</dbReference>
<evidence type="ECO:0000313" key="5">
    <source>
        <dbReference type="EMBL" id="MDI1485550.1"/>
    </source>
</evidence>
<dbReference type="PROSITE" id="PS51471">
    <property type="entry name" value="FE2OG_OXY"/>
    <property type="match status" value="1"/>
</dbReference>
<dbReference type="SUPFAM" id="SSF51197">
    <property type="entry name" value="Clavaminate synthase-like"/>
    <property type="match status" value="1"/>
</dbReference>
<dbReference type="InterPro" id="IPR005123">
    <property type="entry name" value="Oxoglu/Fe-dep_dioxygenase_dom"/>
</dbReference>
<keyword evidence="6" id="KW-1185">Reference proteome</keyword>
<evidence type="ECO:0000259" key="4">
    <source>
        <dbReference type="PROSITE" id="PS51471"/>
    </source>
</evidence>
<dbReference type="CDD" id="cd00299">
    <property type="entry name" value="GST_C_family"/>
    <property type="match status" value="1"/>
</dbReference>
<dbReference type="PANTHER" id="PTHR31212:SF5">
    <property type="entry name" value="ISOCHORISMATASE FAMILY PROTEIN FAMILY (AFU_ORTHOLOGUE AFUA_3G14500)"/>
    <property type="match status" value="1"/>
</dbReference>
<organism evidence="5 6">
    <name type="scientific">Ramalina farinacea</name>
    <dbReference type="NCBI Taxonomy" id="258253"/>
    <lineage>
        <taxon>Eukaryota</taxon>
        <taxon>Fungi</taxon>
        <taxon>Dikarya</taxon>
        <taxon>Ascomycota</taxon>
        <taxon>Pezizomycotina</taxon>
        <taxon>Lecanoromycetes</taxon>
        <taxon>OSLEUM clade</taxon>
        <taxon>Lecanoromycetidae</taxon>
        <taxon>Lecanorales</taxon>
        <taxon>Lecanorineae</taxon>
        <taxon>Ramalinaceae</taxon>
        <taxon>Ramalina</taxon>
    </lineage>
</organism>
<protein>
    <recommendedName>
        <fullName evidence="7">Fe2OG dioxygenase domain-containing protein</fullName>
    </recommendedName>
</protein>
<evidence type="ECO:0000256" key="1">
    <source>
        <dbReference type="ARBA" id="ARBA00006336"/>
    </source>
</evidence>
<feature type="compositionally biased region" description="Polar residues" evidence="2">
    <location>
        <begin position="538"/>
        <end position="560"/>
    </location>
</feature>
<comment type="caution">
    <text evidence="5">The sequence shown here is derived from an EMBL/GenBank/DDBJ whole genome shotgun (WGS) entry which is preliminary data.</text>
</comment>
<evidence type="ECO:0008006" key="7">
    <source>
        <dbReference type="Google" id="ProtNLM"/>
    </source>
</evidence>
<feature type="compositionally biased region" description="Basic and acidic residues" evidence="2">
    <location>
        <begin position="79"/>
        <end position="114"/>
    </location>
</feature>
<accession>A0AA43TST6</accession>
<sequence>MFAALNQLNHQVPQFETKKALLVINCQNDALYHLDDFYVTHNVDYVKPLRELIPYFRRAGNIIWVRTEMGVLPTTPSPDAERVEMESTRQAEANRKTRNQEEAHLKDDTQDDDRRRAQLARIDPAGTGPLPIYDPSSRIKQIMTRASADTRSGTRSTNLQTLDGDDDSLEQRLVKPRKGQRSRFFIAGTKGAEICDELIDLVDPNDMHVTKHFYSAFDQTSLLMSLRMQLITEVYLAGGLTNASVYSTAADAVQHGLTTTVVEDCLGWRSEAKHEQALQEMQEIMGVAPISSDELIESSGGRDIPDAETPGITLQELSLTAEAKEAQAALFAQSGEVGYAVDGRYDPLLGKQSTSANPTPTLSDSPIKAVAHALPGSAANNRLSYSKSKGRMLGPADVIGSGDSRIVLDFLTGDVNKTFDQVKKEVEWRKMGHRGGQVPRLVAVQGEIGKTGEVPIYRHPADETPPLLSFTPMIWKIKREVEVYLDQPFNHALIQFYRGGEDNISEHSDKTLDIVRGSSIVNVSLGAERVMTLRTKKPSTTQSGSESPMRTDSPSVRNTQRISMPDNSIFILGPQTNREWLHGVRADKRPFQEKTEQEKAYDGERISITFRQIGTFMNESAQTIWGTGARSKPRAKAGRVVNDPSQMEAMIVAFGKENHQADFDWNAGYGRGFDAVNLNMAKGPAKLVLSSDSVANFRVQLLLEELSINYEVIEQEASQRKEKVEKPFVHGLTNTYSPILSGVGGSTSTTPIEGDLRILIHLEKHHQSSSSSAESQKYTNAQLYSCIAQANELLYIWYELCKNLEDGSHSFSPTARYNIENKRPPTPVVSLREELLENLKGWEEELRKSRYPFMAGDFWSIIDCALWPVFNSILNGIVVPKDAYPRLFAYHNSARERPSVQKIFRDRRHGGLDQSMSAFGSMNGVASR</sequence>
<dbReference type="AlphaFoldDB" id="A0AA43TST6"/>
<name>A0AA43TST6_9LECA</name>
<feature type="compositionally biased region" description="Polar residues" evidence="2">
    <location>
        <begin position="147"/>
        <end position="161"/>
    </location>
</feature>
<dbReference type="InterPro" id="IPR027450">
    <property type="entry name" value="AlkB-like"/>
</dbReference>
<dbReference type="Pfam" id="PF24470">
    <property type="entry name" value="Thiored_Isochorism"/>
    <property type="match status" value="1"/>
</dbReference>
<evidence type="ECO:0000256" key="2">
    <source>
        <dbReference type="SAM" id="MobiDB-lite"/>
    </source>
</evidence>
<dbReference type="EMBL" id="JAPUFD010000001">
    <property type="protein sequence ID" value="MDI1485550.1"/>
    <property type="molecule type" value="Genomic_DNA"/>
</dbReference>
<dbReference type="Gene3D" id="3.40.50.850">
    <property type="entry name" value="Isochorismatase-like"/>
    <property type="match status" value="1"/>
</dbReference>
<dbReference type="Proteomes" id="UP001161017">
    <property type="component" value="Unassembled WGS sequence"/>
</dbReference>
<dbReference type="Gene3D" id="2.60.120.590">
    <property type="entry name" value="Alpha-ketoglutarate-dependent dioxygenase AlkB-like"/>
    <property type="match status" value="1"/>
</dbReference>
<dbReference type="InterPro" id="IPR032854">
    <property type="entry name" value="ALKBH3"/>
</dbReference>
<proteinExistence type="inferred from homology"/>
<feature type="region of interest" description="Disordered" evidence="2">
    <location>
        <begin position="533"/>
        <end position="560"/>
    </location>
</feature>
<dbReference type="Pfam" id="PF00857">
    <property type="entry name" value="Isochorismatase"/>
    <property type="match status" value="1"/>
</dbReference>
<dbReference type="SUPFAM" id="SSF52499">
    <property type="entry name" value="Isochorismatase-like hydrolases"/>
    <property type="match status" value="1"/>
</dbReference>
<feature type="region of interest" description="Disordered" evidence="2">
    <location>
        <begin position="73"/>
        <end position="114"/>
    </location>
</feature>
<feature type="region of interest" description="Disordered" evidence="2">
    <location>
        <begin position="144"/>
        <end position="165"/>
    </location>
</feature>
<feature type="domain" description="Fe2OG dioxygenase" evidence="4">
    <location>
        <begin position="488"/>
        <end position="614"/>
    </location>
</feature>
<dbReference type="InterPro" id="IPR010987">
    <property type="entry name" value="Glutathione-S-Trfase_C-like"/>
</dbReference>